<reference evidence="2 3" key="1">
    <citation type="submission" date="2017-02" db="EMBL/GenBank/DDBJ databases">
        <title>Genomic diversity within the haloalkaliphilic genus Thioalkalivibrio.</title>
        <authorList>
            <person name="Ahn A.-C."/>
            <person name="Meier-Kolthoff J."/>
            <person name="Overmars L."/>
            <person name="Richter M."/>
            <person name="Woyke T."/>
            <person name="Sorokin D.Y."/>
            <person name="Muyzer G."/>
        </authorList>
    </citation>
    <scope>NUCLEOTIDE SEQUENCE [LARGE SCALE GENOMIC DNA]</scope>
    <source>
        <strain evidence="2 3">ALJD</strain>
    </source>
</reference>
<protein>
    <submittedName>
        <fullName evidence="2">Uncharacterized protein</fullName>
    </submittedName>
</protein>
<name>A0A1V3NKF2_9GAMM</name>
<dbReference type="EMBL" id="MVBK01000039">
    <property type="protein sequence ID" value="OOG25368.1"/>
    <property type="molecule type" value="Genomic_DNA"/>
</dbReference>
<gene>
    <name evidence="2" type="ORF">B1C78_06860</name>
</gene>
<evidence type="ECO:0000256" key="1">
    <source>
        <dbReference type="SAM" id="SignalP"/>
    </source>
</evidence>
<organism evidence="2 3">
    <name type="scientific">Thioalkalivibrio denitrificans</name>
    <dbReference type="NCBI Taxonomy" id="108003"/>
    <lineage>
        <taxon>Bacteria</taxon>
        <taxon>Pseudomonadati</taxon>
        <taxon>Pseudomonadota</taxon>
        <taxon>Gammaproteobacteria</taxon>
        <taxon>Chromatiales</taxon>
        <taxon>Ectothiorhodospiraceae</taxon>
        <taxon>Thioalkalivibrio</taxon>
    </lineage>
</organism>
<feature type="chain" id="PRO_5013160983" evidence="1">
    <location>
        <begin position="26"/>
        <end position="420"/>
    </location>
</feature>
<sequence length="420" mass="46064">MKRMVIDFPSTLVAVMALFVLSACGGGDTAEVSADSGDGASPRAETRAIVELCVQEGRLQDICVCTANALWDRLDSETFAAFSEFARSVNTAETEAELEALSMAGWNDPQLVRAIEVAEEAEETCVQVAAEEHARAQMAAAEAAREERHQQMARRECPPALSMASRPAGAPVDDVADLRPGMSLDDIQAILECRGDIHNFDVAQAWARRSQGLETRQLLRAADGDLCPPASRAARDGRCEDGGYGFELLQNVTQEFIVALTGMPGEERAGIIWRRTVFPEDRYPTLSALTEALEEKYGEPHMRATEEGYYSLGHRRGTTTYSWLYLPNGSPIPRGESANRSRCVNGPRPTFQRRMNWNGGCGLTVRAEIVPAEGRPSLARELNVVVMNQQMFNEAFNRFGAEIEAAVEAAHRDRGVRPDL</sequence>
<proteinExistence type="predicted"/>
<keyword evidence="1" id="KW-0732">Signal</keyword>
<dbReference type="PROSITE" id="PS51257">
    <property type="entry name" value="PROKAR_LIPOPROTEIN"/>
    <property type="match status" value="1"/>
</dbReference>
<dbReference type="STRING" id="108003.B1C78_06860"/>
<evidence type="ECO:0000313" key="3">
    <source>
        <dbReference type="Proteomes" id="UP000189462"/>
    </source>
</evidence>
<feature type="signal peptide" evidence="1">
    <location>
        <begin position="1"/>
        <end position="25"/>
    </location>
</feature>
<dbReference type="RefSeq" id="WP_139349836.1">
    <property type="nucleotide sequence ID" value="NZ_MVBK01000039.1"/>
</dbReference>
<dbReference type="AlphaFoldDB" id="A0A1V3NKF2"/>
<comment type="caution">
    <text evidence="2">The sequence shown here is derived from an EMBL/GenBank/DDBJ whole genome shotgun (WGS) entry which is preliminary data.</text>
</comment>
<dbReference type="OrthoDB" id="7476745at2"/>
<keyword evidence="3" id="KW-1185">Reference proteome</keyword>
<accession>A0A1V3NKF2</accession>
<dbReference type="Proteomes" id="UP000189462">
    <property type="component" value="Unassembled WGS sequence"/>
</dbReference>
<evidence type="ECO:0000313" key="2">
    <source>
        <dbReference type="EMBL" id="OOG25368.1"/>
    </source>
</evidence>